<dbReference type="AlphaFoldDB" id="A0A6J4PA40"/>
<organism evidence="1">
    <name type="scientific">uncultured Rubrobacteraceae bacterium</name>
    <dbReference type="NCBI Taxonomy" id="349277"/>
    <lineage>
        <taxon>Bacteria</taxon>
        <taxon>Bacillati</taxon>
        <taxon>Actinomycetota</taxon>
        <taxon>Rubrobacteria</taxon>
        <taxon>Rubrobacterales</taxon>
        <taxon>Rubrobacteraceae</taxon>
        <taxon>environmental samples</taxon>
    </lineage>
</organism>
<name>A0A6J4PA40_9ACTN</name>
<evidence type="ECO:0000313" key="1">
    <source>
        <dbReference type="EMBL" id="CAA9404462.1"/>
    </source>
</evidence>
<gene>
    <name evidence="1" type="ORF">AVDCRST_MAG82-397</name>
</gene>
<feature type="non-terminal residue" evidence="1">
    <location>
        <position position="33"/>
    </location>
</feature>
<protein>
    <submittedName>
        <fullName evidence="1">Uncharacterized protein</fullName>
    </submittedName>
</protein>
<feature type="non-terminal residue" evidence="1">
    <location>
        <position position="1"/>
    </location>
</feature>
<sequence length="33" mass="3573">AVRSSRLYLGGRMDARRGGEDYRGAAEAGLDFV</sequence>
<dbReference type="EMBL" id="CADCVA010000056">
    <property type="protein sequence ID" value="CAA9404462.1"/>
    <property type="molecule type" value="Genomic_DNA"/>
</dbReference>
<accession>A0A6J4PA40</accession>
<proteinExistence type="predicted"/>
<reference evidence="1" key="1">
    <citation type="submission" date="2020-02" db="EMBL/GenBank/DDBJ databases">
        <authorList>
            <person name="Meier V. D."/>
        </authorList>
    </citation>
    <scope>NUCLEOTIDE SEQUENCE</scope>
    <source>
        <strain evidence="1">AVDCRST_MAG82</strain>
    </source>
</reference>